<organism evidence="2 3">
    <name type="scientific">Helicocarpus griseus UAMH5409</name>
    <dbReference type="NCBI Taxonomy" id="1447875"/>
    <lineage>
        <taxon>Eukaryota</taxon>
        <taxon>Fungi</taxon>
        <taxon>Dikarya</taxon>
        <taxon>Ascomycota</taxon>
        <taxon>Pezizomycotina</taxon>
        <taxon>Eurotiomycetes</taxon>
        <taxon>Eurotiomycetidae</taxon>
        <taxon>Onygenales</taxon>
        <taxon>Ajellomycetaceae</taxon>
        <taxon>Helicocarpus</taxon>
    </lineage>
</organism>
<keyword evidence="3" id="KW-1185">Reference proteome</keyword>
<feature type="compositionally biased region" description="Polar residues" evidence="1">
    <location>
        <begin position="36"/>
        <end position="49"/>
    </location>
</feature>
<feature type="region of interest" description="Disordered" evidence="1">
    <location>
        <begin position="24"/>
        <end position="53"/>
    </location>
</feature>
<protein>
    <recommendedName>
        <fullName evidence="4">SWIM-type domain-containing protein</fullName>
    </recommendedName>
</protein>
<dbReference type="AlphaFoldDB" id="A0A2B7XY78"/>
<accession>A0A2B7XY78</accession>
<sequence>MESPFHLPNSAQFITSIIHQLSKFHPPAPPVDTNDDQPQPQHSSPNSVARNPLATLPAPLTSKVKPLLLTLHCLFPNELLLALDILDRKLIRRYDFHTPEPPETVEVHEEQQQNDSHVNGGGGEGVYLVRSSSTTYSSATSHNRAIEKDHVVCLNAWNCTCPAFTLSTFRDLNLNVDLDHPRSSENFYGEQEDDNYPFPFRGTLTKSLSTEGSLSSYGTPVCKHLLACLLSSQCTGLFGGGTEIIDGCEVEEIAGRFVAG</sequence>
<evidence type="ECO:0008006" key="4">
    <source>
        <dbReference type="Google" id="ProtNLM"/>
    </source>
</evidence>
<evidence type="ECO:0000313" key="2">
    <source>
        <dbReference type="EMBL" id="PGH13733.1"/>
    </source>
</evidence>
<dbReference type="Proteomes" id="UP000223968">
    <property type="component" value="Unassembled WGS sequence"/>
</dbReference>
<name>A0A2B7XY78_9EURO</name>
<gene>
    <name evidence="2" type="ORF">AJ79_03432</name>
</gene>
<proteinExistence type="predicted"/>
<dbReference type="OrthoDB" id="5413281at2759"/>
<evidence type="ECO:0000313" key="3">
    <source>
        <dbReference type="Proteomes" id="UP000223968"/>
    </source>
</evidence>
<reference evidence="2 3" key="1">
    <citation type="submission" date="2017-10" db="EMBL/GenBank/DDBJ databases">
        <title>Comparative genomics in systemic dimorphic fungi from Ajellomycetaceae.</title>
        <authorList>
            <person name="Munoz J.F."/>
            <person name="Mcewen J.G."/>
            <person name="Clay O.K."/>
            <person name="Cuomo C.A."/>
        </authorList>
    </citation>
    <scope>NUCLEOTIDE SEQUENCE [LARGE SCALE GENOMIC DNA]</scope>
    <source>
        <strain evidence="2 3">UAMH5409</strain>
    </source>
</reference>
<evidence type="ECO:0000256" key="1">
    <source>
        <dbReference type="SAM" id="MobiDB-lite"/>
    </source>
</evidence>
<comment type="caution">
    <text evidence="2">The sequence shown here is derived from an EMBL/GenBank/DDBJ whole genome shotgun (WGS) entry which is preliminary data.</text>
</comment>
<dbReference type="STRING" id="1447875.A0A2B7XY78"/>
<dbReference type="EMBL" id="PDNB01000042">
    <property type="protein sequence ID" value="PGH13733.1"/>
    <property type="molecule type" value="Genomic_DNA"/>
</dbReference>